<dbReference type="WBParaSite" id="PS1159_v2.g21998.t1">
    <property type="protein sequence ID" value="PS1159_v2.g21998.t1"/>
    <property type="gene ID" value="PS1159_v2.g21998"/>
</dbReference>
<accession>A0AC35FYA2</accession>
<dbReference type="Proteomes" id="UP000887580">
    <property type="component" value="Unplaced"/>
</dbReference>
<name>A0AC35FYA2_9BILA</name>
<evidence type="ECO:0000313" key="2">
    <source>
        <dbReference type="WBParaSite" id="PS1159_v2.g21998.t1"/>
    </source>
</evidence>
<reference evidence="2" key="1">
    <citation type="submission" date="2022-11" db="UniProtKB">
        <authorList>
            <consortium name="WormBaseParasite"/>
        </authorList>
    </citation>
    <scope>IDENTIFICATION</scope>
</reference>
<proteinExistence type="predicted"/>
<sequence length="221" mass="26592">MFITTGFYDELCPSYKKVIKELDDNLVRLQSDTTENAIILEQKFIENFYSNYLMPKEYWNYYYERINPSSEDFNKSEQQILKTAYKHFYLKTGLDPIPQENVYKHLKLLKFLGGQSDYMTIEADYLYPHSNVKGAFQSYEMNAKWFENLLEVGDTEFVIHNVEYRIGGNLLDKKLWKLYIKFLENSDTNKMLEVYSKYCRFFLDDFEMKEEYKAKVEKYGP</sequence>
<protein>
    <submittedName>
        <fullName evidence="2">Uncharacterized protein</fullName>
    </submittedName>
</protein>
<evidence type="ECO:0000313" key="1">
    <source>
        <dbReference type="Proteomes" id="UP000887580"/>
    </source>
</evidence>
<organism evidence="1 2">
    <name type="scientific">Panagrolaimus sp. PS1159</name>
    <dbReference type="NCBI Taxonomy" id="55785"/>
    <lineage>
        <taxon>Eukaryota</taxon>
        <taxon>Metazoa</taxon>
        <taxon>Ecdysozoa</taxon>
        <taxon>Nematoda</taxon>
        <taxon>Chromadorea</taxon>
        <taxon>Rhabditida</taxon>
        <taxon>Tylenchina</taxon>
        <taxon>Panagrolaimomorpha</taxon>
        <taxon>Panagrolaimoidea</taxon>
        <taxon>Panagrolaimidae</taxon>
        <taxon>Panagrolaimus</taxon>
    </lineage>
</organism>